<name>A0A1T4W5T9_9FIRM</name>
<keyword evidence="2" id="KW-1185">Reference proteome</keyword>
<dbReference type="AlphaFoldDB" id="A0A1T4W5T9"/>
<evidence type="ECO:0000313" key="2">
    <source>
        <dbReference type="Proteomes" id="UP000190814"/>
    </source>
</evidence>
<gene>
    <name evidence="1" type="ORF">SAMN02745111_02389</name>
</gene>
<dbReference type="STRING" id="39495.SAMN02745111_02389"/>
<reference evidence="1 2" key="1">
    <citation type="submission" date="2017-02" db="EMBL/GenBank/DDBJ databases">
        <authorList>
            <person name="Peterson S.W."/>
        </authorList>
    </citation>
    <scope>NUCLEOTIDE SEQUENCE [LARGE SCALE GENOMIC DNA]</scope>
    <source>
        <strain evidence="1 2">ATCC 35992</strain>
    </source>
</reference>
<proteinExistence type="predicted"/>
<dbReference type="EMBL" id="FUXZ01000021">
    <property type="protein sequence ID" value="SKA72606.1"/>
    <property type="molecule type" value="Genomic_DNA"/>
</dbReference>
<evidence type="ECO:0008006" key="3">
    <source>
        <dbReference type="Google" id="ProtNLM"/>
    </source>
</evidence>
<protein>
    <recommendedName>
        <fullName evidence="3">DUF4238 domain-containing protein</fullName>
    </recommendedName>
</protein>
<evidence type="ECO:0000313" key="1">
    <source>
        <dbReference type="EMBL" id="SKA72606.1"/>
    </source>
</evidence>
<accession>A0A1T4W5T9</accession>
<dbReference type="RefSeq" id="WP_078767196.1">
    <property type="nucleotide sequence ID" value="NZ_FUXZ01000021.1"/>
</dbReference>
<dbReference type="Pfam" id="PF14022">
    <property type="entry name" value="DUF4238"/>
    <property type="match status" value="1"/>
</dbReference>
<dbReference type="OrthoDB" id="581042at2"/>
<dbReference type="Proteomes" id="UP000190814">
    <property type="component" value="Unassembled WGS sequence"/>
</dbReference>
<sequence length="296" mass="34579">MSNDSEYTKREHFVPRIYLKGFSEIKKKKFKEKSLTWAFNVRTMQQINCQVDIEDFCLEDNLYELRDEEGEFIARNAIEKAFSRIEARVGAVIEIIKTKSQNEKCLVCPNILSEDDKSILIILMTMILFRDPETINLGIKFLQKENPDMDERASRNFTLLNLLPLGIIPEWDENTVIREAVTKYSGMEVQIGIASDDVIITSDRPVIEWSPKDIELFNRPRAVAFPLTSKLVLYLFPIETDQQIGRSFFFELSDEQIRDIQTNVAVCTREWIFSRNALTEEQMERIKEGRSRPKTF</sequence>
<dbReference type="InterPro" id="IPR025332">
    <property type="entry name" value="DUF4238"/>
</dbReference>
<organism evidence="1 2">
    <name type="scientific">Eubacterium uniforme</name>
    <dbReference type="NCBI Taxonomy" id="39495"/>
    <lineage>
        <taxon>Bacteria</taxon>
        <taxon>Bacillati</taxon>
        <taxon>Bacillota</taxon>
        <taxon>Clostridia</taxon>
        <taxon>Eubacteriales</taxon>
        <taxon>Eubacteriaceae</taxon>
        <taxon>Eubacterium</taxon>
    </lineage>
</organism>